<reference evidence="4" key="1">
    <citation type="submission" date="2009-03" db="EMBL/GenBank/DDBJ databases">
        <title>Caligus clemensi ESTs and full-length cDNAs.</title>
        <authorList>
            <person name="Yasuike M."/>
            <person name="von Schalburg K."/>
            <person name="Cooper G."/>
            <person name="Leong J."/>
            <person name="Jones S.R.M."/>
            <person name="Koop B.F."/>
        </authorList>
    </citation>
    <scope>NUCLEOTIDE SEQUENCE</scope>
    <source>
        <tissue evidence="4">Whole</tissue>
    </source>
</reference>
<accession>C1C0W7</accession>
<organism evidence="4">
    <name type="scientific">Caligus clemensi</name>
    <name type="common">Sea louse</name>
    <dbReference type="NCBI Taxonomy" id="344056"/>
    <lineage>
        <taxon>Eukaryota</taxon>
        <taxon>Metazoa</taxon>
        <taxon>Ecdysozoa</taxon>
        <taxon>Arthropoda</taxon>
        <taxon>Crustacea</taxon>
        <taxon>Multicrustacea</taxon>
        <taxon>Hexanauplia</taxon>
        <taxon>Copepoda</taxon>
        <taxon>Siphonostomatoida</taxon>
        <taxon>Caligidae</taxon>
        <taxon>Caligus</taxon>
    </lineage>
</organism>
<feature type="domain" description="EF-hand" evidence="3">
    <location>
        <begin position="1"/>
        <end position="34"/>
    </location>
</feature>
<dbReference type="GO" id="GO:0005509">
    <property type="term" value="F:calcium ion binding"/>
    <property type="evidence" value="ECO:0007669"/>
    <property type="project" value="InterPro"/>
</dbReference>
<gene>
    <name evidence="4" type="primary">CABO</name>
</gene>
<keyword evidence="2" id="KW-0106">Calcium</keyword>
<dbReference type="SUPFAM" id="SSF47473">
    <property type="entry name" value="EF-hand"/>
    <property type="match status" value="1"/>
</dbReference>
<keyword evidence="1" id="KW-0677">Repeat</keyword>
<dbReference type="CDD" id="cd00051">
    <property type="entry name" value="EFh"/>
    <property type="match status" value="1"/>
</dbReference>
<protein>
    <submittedName>
        <fullName evidence="4">Squidulin</fullName>
    </submittedName>
</protein>
<dbReference type="AlphaFoldDB" id="C1C0W7"/>
<evidence type="ECO:0000256" key="2">
    <source>
        <dbReference type="ARBA" id="ARBA00022837"/>
    </source>
</evidence>
<evidence type="ECO:0000256" key="1">
    <source>
        <dbReference type="ARBA" id="ARBA00022737"/>
    </source>
</evidence>
<dbReference type="PROSITE" id="PS50222">
    <property type="entry name" value="EF_HAND_2"/>
    <property type="match status" value="3"/>
</dbReference>
<sequence>MTELREAFELFDVDKNGIVTKEEVINLFASLGHEISPSTLDSYFKLASKDESKNGMNFEEFKMLWSCLSSPEPPTSEIREEFHRLDKDSDGYISTEEMMNIVERFSHTLKDRTEIAKECLKDIDINKDGRVSLPEFLICWKYKSLA</sequence>
<dbReference type="PROSITE" id="PS00018">
    <property type="entry name" value="EF_HAND_1"/>
    <property type="match status" value="3"/>
</dbReference>
<proteinExistence type="evidence at transcript level"/>
<dbReference type="FunFam" id="1.10.238.10:FF:000003">
    <property type="entry name" value="Calmodulin A"/>
    <property type="match status" value="1"/>
</dbReference>
<name>C1C0W7_CALCM</name>
<dbReference type="InterPro" id="IPR018247">
    <property type="entry name" value="EF_Hand_1_Ca_BS"/>
</dbReference>
<dbReference type="Gene3D" id="1.10.238.10">
    <property type="entry name" value="EF-hand"/>
    <property type="match status" value="2"/>
</dbReference>
<dbReference type="Pfam" id="PF13499">
    <property type="entry name" value="EF-hand_7"/>
    <property type="match status" value="2"/>
</dbReference>
<dbReference type="EMBL" id="BT080496">
    <property type="protein sequence ID" value="ACO14920.1"/>
    <property type="molecule type" value="mRNA"/>
</dbReference>
<dbReference type="InterPro" id="IPR011992">
    <property type="entry name" value="EF-hand-dom_pair"/>
</dbReference>
<dbReference type="SMART" id="SM00054">
    <property type="entry name" value="EFh"/>
    <property type="match status" value="3"/>
</dbReference>
<feature type="domain" description="EF-hand" evidence="3">
    <location>
        <begin position="111"/>
        <end position="146"/>
    </location>
</feature>
<evidence type="ECO:0000259" key="3">
    <source>
        <dbReference type="PROSITE" id="PS50222"/>
    </source>
</evidence>
<evidence type="ECO:0000313" key="4">
    <source>
        <dbReference type="EMBL" id="ACO14920.1"/>
    </source>
</evidence>
<dbReference type="InterPro" id="IPR050403">
    <property type="entry name" value="Myosin_RLC"/>
</dbReference>
<dbReference type="PANTHER" id="PTHR23049">
    <property type="entry name" value="MYOSIN REGULATORY LIGHT CHAIN 2"/>
    <property type="match status" value="1"/>
</dbReference>
<dbReference type="InterPro" id="IPR002048">
    <property type="entry name" value="EF_hand_dom"/>
</dbReference>
<feature type="domain" description="EF-hand" evidence="3">
    <location>
        <begin position="73"/>
        <end position="108"/>
    </location>
</feature>